<reference evidence="3 4" key="1">
    <citation type="submission" date="2015-10" db="EMBL/GenBank/DDBJ databases">
        <title>Full genome of DAOMC 229536 Phialocephala scopiformis, a fungal endophyte of spruce producing the potent anti-insectan compound rugulosin.</title>
        <authorList>
            <consortium name="DOE Joint Genome Institute"/>
            <person name="Walker A.K."/>
            <person name="Frasz S.L."/>
            <person name="Seifert K.A."/>
            <person name="Miller J.D."/>
            <person name="Mondo S.J."/>
            <person name="Labutti K."/>
            <person name="Lipzen A."/>
            <person name="Dockter R."/>
            <person name="Kennedy M."/>
            <person name="Grigoriev I.V."/>
            <person name="Spatafora J.W."/>
        </authorList>
    </citation>
    <scope>NUCLEOTIDE SEQUENCE [LARGE SCALE GENOMIC DNA]</scope>
    <source>
        <strain evidence="3 4">CBS 120377</strain>
    </source>
</reference>
<accession>A0A194XWW1</accession>
<dbReference type="GeneID" id="28827779"/>
<evidence type="ECO:0000259" key="1">
    <source>
        <dbReference type="Pfam" id="PF07971"/>
    </source>
</evidence>
<evidence type="ECO:0000313" key="4">
    <source>
        <dbReference type="Proteomes" id="UP000070700"/>
    </source>
</evidence>
<dbReference type="OrthoDB" id="449263at2759"/>
<evidence type="ECO:0000259" key="2">
    <source>
        <dbReference type="Pfam" id="PF17678"/>
    </source>
</evidence>
<dbReference type="Gene3D" id="2.70.98.10">
    <property type="match status" value="1"/>
</dbReference>
<dbReference type="Gene3D" id="3.30.2080.10">
    <property type="entry name" value="GH92 mannosidase domain"/>
    <property type="match status" value="1"/>
</dbReference>
<dbReference type="KEGG" id="psco:LY89DRAFT_713443"/>
<dbReference type="Proteomes" id="UP000070700">
    <property type="component" value="Unassembled WGS sequence"/>
</dbReference>
<feature type="domain" description="Glycosyl hydrolase family 92" evidence="1">
    <location>
        <begin position="317"/>
        <end position="796"/>
    </location>
</feature>
<dbReference type="InParanoid" id="A0A194XWW1"/>
<dbReference type="Pfam" id="PF07971">
    <property type="entry name" value="Glyco_hydro_92"/>
    <property type="match status" value="1"/>
</dbReference>
<dbReference type="InterPro" id="IPR014718">
    <property type="entry name" value="GH-type_carb-bd"/>
</dbReference>
<sequence>MRGRERSSQAGAAAKAEGLGAFRLVTAQNSTNTSVDWSQYVQPFLGTEGTVPGTAFNGGNCFPGAVLPFGSVKLGPDTTSFNTSIGQNAGYTPDGNVTGFSMTHVSGTGGGPVYGVVSQMPLVSLDGVNVLDNLTYMEPRQGNDTATVGYYKSIFQNGITTELSATSNAGIFQYTMPGVASSHILVDLSHYLPSNGGGYQSQFYANGKITVSDSGQQYQGWGIYKGAFSEIPAYQIYYCAEFDTEPMLWQTFSGIYTDPYWPADLNAEPTFSNSSTINGGPQSYLFGDRVGAVFSFASNASTIRSKIGISWKSVEMACQFKGQEIPNWNLTEVAQAAKNSWNQDILSTITTTDLSNTTRLEMFYTGLYHTTLMPTDKSGQNPHWQTDEPTYDDYYTFWDTFRCTNSLLLLILPARAAGIIRSAIDIWRHEVFMPDGRSGFYNGQVQGGSNADNVLADAYIKNLDYGINWTAGYQAMLTDAELTPYNTWDAGDPTSSVKEGRGALPDWLSLGWISPDYSRSVSRTVEYALNDFSVAQVAAGLDPTSYQKYLNRSANWQYIWQHNLTSYNFTGFLAPLYSNGTRDPNFQPGVCGEGCEATSYTYEALPWEYSWTVPFDMQTLISFMGGANTTESRLDAMFIPGLGSAVGVNGGNGVGTTLYNPGNEPSFSTPLLYNYLPQRQYKTVLRTRQTVNQYYNNGRSGLPGNSDSGAIDSWMMWQMLGLYPVVTQPVYLIGSPWFSNISMHVGSEKYLVISAENLSDDSYYVQSLKVNGQGWNQSWIHHDIIKNGGTLEFVLGSAPAMWDIGTLPPSPGHIVANKTF</sequence>
<dbReference type="GO" id="GO:0005634">
    <property type="term" value="C:nucleus"/>
    <property type="evidence" value="ECO:0007669"/>
    <property type="project" value="TreeGrafter"/>
</dbReference>
<dbReference type="GO" id="GO:0005975">
    <property type="term" value="P:carbohydrate metabolic process"/>
    <property type="evidence" value="ECO:0007669"/>
    <property type="project" value="InterPro"/>
</dbReference>
<feature type="domain" description="Glycosyl hydrolase family 92 N-terminal" evidence="2">
    <location>
        <begin position="40"/>
        <end position="310"/>
    </location>
</feature>
<dbReference type="InterPro" id="IPR008928">
    <property type="entry name" value="6-hairpin_glycosidase_sf"/>
</dbReference>
<keyword evidence="3" id="KW-0378">Hydrolase</keyword>
<dbReference type="SUPFAM" id="SSF48208">
    <property type="entry name" value="Six-hairpin glycosidases"/>
    <property type="match status" value="1"/>
</dbReference>
<dbReference type="FunFam" id="1.20.1050.60:FF:000002">
    <property type="entry name" value="Glycosyl hydrolase family 92"/>
    <property type="match status" value="1"/>
</dbReference>
<proteinExistence type="predicted"/>
<dbReference type="Pfam" id="PF17678">
    <property type="entry name" value="Glyco_hydro_92N"/>
    <property type="match status" value="1"/>
</dbReference>
<dbReference type="GO" id="GO:0030246">
    <property type="term" value="F:carbohydrate binding"/>
    <property type="evidence" value="ECO:0007669"/>
    <property type="project" value="InterPro"/>
</dbReference>
<dbReference type="PANTHER" id="PTHR12143:SF27">
    <property type="entry name" value="ALPHA-1,2-MANNOSIDASE FAMILY PROTEIN (AFU_ORTHOLOGUE AFUA_5G10520)"/>
    <property type="match status" value="1"/>
</dbReference>
<dbReference type="EMBL" id="KQ947404">
    <property type="protein sequence ID" value="KUJ24641.1"/>
    <property type="molecule type" value="Genomic_DNA"/>
</dbReference>
<organism evidence="3 4">
    <name type="scientific">Mollisia scopiformis</name>
    <name type="common">Conifer needle endophyte fungus</name>
    <name type="synonym">Phialocephala scopiformis</name>
    <dbReference type="NCBI Taxonomy" id="149040"/>
    <lineage>
        <taxon>Eukaryota</taxon>
        <taxon>Fungi</taxon>
        <taxon>Dikarya</taxon>
        <taxon>Ascomycota</taxon>
        <taxon>Pezizomycotina</taxon>
        <taxon>Leotiomycetes</taxon>
        <taxon>Helotiales</taxon>
        <taxon>Mollisiaceae</taxon>
        <taxon>Mollisia</taxon>
    </lineage>
</organism>
<dbReference type="GO" id="GO:0005829">
    <property type="term" value="C:cytosol"/>
    <property type="evidence" value="ECO:0007669"/>
    <property type="project" value="TreeGrafter"/>
</dbReference>
<gene>
    <name evidence="3" type="ORF">LY89DRAFT_713443</name>
</gene>
<dbReference type="PANTHER" id="PTHR12143">
    <property type="entry name" value="PEPTIDE N-GLYCANASE PNGASE -RELATED"/>
    <property type="match status" value="1"/>
</dbReference>
<evidence type="ECO:0000313" key="3">
    <source>
        <dbReference type="EMBL" id="KUJ24641.1"/>
    </source>
</evidence>
<dbReference type="GO" id="GO:0000224">
    <property type="term" value="F:peptide-N4-(N-acetyl-beta-glucosaminyl)asparagine amidase activity"/>
    <property type="evidence" value="ECO:0007669"/>
    <property type="project" value="TreeGrafter"/>
</dbReference>
<dbReference type="InterPro" id="IPR050883">
    <property type="entry name" value="PNGase"/>
</dbReference>
<dbReference type="Gene3D" id="1.20.1610.10">
    <property type="entry name" value="alpha-1,2-mannosidases domains"/>
    <property type="match status" value="1"/>
</dbReference>
<dbReference type="FunFam" id="3.30.2080.10:FF:000001">
    <property type="entry name" value="Alpha-1,2-mannosidase subfamily"/>
    <property type="match status" value="1"/>
</dbReference>
<dbReference type="InterPro" id="IPR005887">
    <property type="entry name" value="GH92_a_mannosidase_put"/>
</dbReference>
<dbReference type="AlphaFoldDB" id="A0A194XWW1"/>
<keyword evidence="4" id="KW-1185">Reference proteome</keyword>
<name>A0A194XWW1_MOLSC</name>
<dbReference type="GO" id="GO:0006516">
    <property type="term" value="P:glycoprotein catabolic process"/>
    <property type="evidence" value="ECO:0007669"/>
    <property type="project" value="TreeGrafter"/>
</dbReference>
<dbReference type="Gene3D" id="1.20.1050.60">
    <property type="entry name" value="alpha-1,2-mannosidase"/>
    <property type="match status" value="1"/>
</dbReference>
<dbReference type="RefSeq" id="XP_018078996.1">
    <property type="nucleotide sequence ID" value="XM_018218053.1"/>
</dbReference>
<dbReference type="NCBIfam" id="TIGR01180">
    <property type="entry name" value="aman2_put"/>
    <property type="match status" value="1"/>
</dbReference>
<protein>
    <submittedName>
        <fullName evidence="3">Glycosyl hydrolase</fullName>
    </submittedName>
</protein>
<dbReference type="InterPro" id="IPR012939">
    <property type="entry name" value="Glyco_hydro_92"/>
</dbReference>
<dbReference type="InterPro" id="IPR041371">
    <property type="entry name" value="GH92_N"/>
</dbReference>